<organism evidence="1 2">
    <name type="scientific">Moraxella nasicaprae</name>
    <dbReference type="NCBI Taxonomy" id="2904122"/>
    <lineage>
        <taxon>Bacteria</taxon>
        <taxon>Pseudomonadati</taxon>
        <taxon>Pseudomonadota</taxon>
        <taxon>Gammaproteobacteria</taxon>
        <taxon>Moraxellales</taxon>
        <taxon>Moraxellaceae</taxon>
        <taxon>Moraxella</taxon>
    </lineage>
</organism>
<dbReference type="InterPro" id="IPR036328">
    <property type="entry name" value="MliC_sf"/>
</dbReference>
<name>A0ABY6F598_9GAMM</name>
<proteinExistence type="predicted"/>
<evidence type="ECO:0008006" key="3">
    <source>
        <dbReference type="Google" id="ProtNLM"/>
    </source>
</evidence>
<sequence>MKTIAKLGILTTLLGLSACSTVNLPELPSLSKKSTQSSLPAITVKSGTQSYSRFDAQTGSVAIDYVCNEGADITAKHQSSGQLTLLASIPSWNIPKQEIAFEPDTTKSNAKNGNRYTNKTNPKSLYVWQTKGTDGVLSVVIDRQTYQIQCKALATK</sequence>
<keyword evidence="2" id="KW-1185">Reference proteome</keyword>
<evidence type="ECO:0000313" key="2">
    <source>
        <dbReference type="Proteomes" id="UP001063782"/>
    </source>
</evidence>
<dbReference type="EMBL" id="CP089977">
    <property type="protein sequence ID" value="UXZ05274.1"/>
    <property type="molecule type" value="Genomic_DNA"/>
</dbReference>
<dbReference type="Proteomes" id="UP001063782">
    <property type="component" value="Chromosome"/>
</dbReference>
<gene>
    <name evidence="1" type="ORF">LU297_02135</name>
</gene>
<evidence type="ECO:0000313" key="1">
    <source>
        <dbReference type="EMBL" id="UXZ05274.1"/>
    </source>
</evidence>
<reference evidence="1" key="1">
    <citation type="submission" date="2021-12" db="EMBL/GenBank/DDBJ databases">
        <title>taxonomy of Moraxella sp. ZY201224.</title>
        <authorList>
            <person name="Li F."/>
        </authorList>
    </citation>
    <scope>NUCLEOTIDE SEQUENCE</scope>
    <source>
        <strain evidence="1">ZY201224</strain>
    </source>
</reference>
<dbReference type="PROSITE" id="PS51257">
    <property type="entry name" value="PROKAR_LIPOPROTEIN"/>
    <property type="match status" value="1"/>
</dbReference>
<accession>A0ABY6F598</accession>
<dbReference type="Gene3D" id="2.40.128.200">
    <property type="match status" value="1"/>
</dbReference>
<protein>
    <recommendedName>
        <fullName evidence="3">C-type lysozyme inhibitor domain-containing protein</fullName>
    </recommendedName>
</protein>
<dbReference type="RefSeq" id="WP_263076773.1">
    <property type="nucleotide sequence ID" value="NZ_CP089977.1"/>
</dbReference>